<dbReference type="AlphaFoldDB" id="A0A645BNH2"/>
<evidence type="ECO:0000256" key="1">
    <source>
        <dbReference type="SAM" id="Phobius"/>
    </source>
</evidence>
<evidence type="ECO:0000313" key="3">
    <source>
        <dbReference type="EMBL" id="MPM66787.1"/>
    </source>
</evidence>
<dbReference type="EMBL" id="VSSQ01021297">
    <property type="protein sequence ID" value="MPM66787.1"/>
    <property type="molecule type" value="Genomic_DNA"/>
</dbReference>
<dbReference type="PANTHER" id="PTHR43155">
    <property type="entry name" value="CYCLIC DI-GMP PHOSPHODIESTERASE PA4108-RELATED"/>
    <property type="match status" value="1"/>
</dbReference>
<proteinExistence type="predicted"/>
<feature type="transmembrane region" description="Helical" evidence="1">
    <location>
        <begin position="20"/>
        <end position="42"/>
    </location>
</feature>
<keyword evidence="1" id="KW-0812">Transmembrane</keyword>
<keyword evidence="1" id="KW-0472">Membrane</keyword>
<protein>
    <recommendedName>
        <fullName evidence="2">HD-GYP domain-containing protein</fullName>
    </recommendedName>
</protein>
<dbReference type="InterPro" id="IPR037522">
    <property type="entry name" value="HD_GYP_dom"/>
</dbReference>
<dbReference type="Gene3D" id="1.10.3210.10">
    <property type="entry name" value="Hypothetical protein af1432"/>
    <property type="match status" value="1"/>
</dbReference>
<comment type="caution">
    <text evidence="3">The sequence shown here is derived from an EMBL/GenBank/DDBJ whole genome shotgun (WGS) entry which is preliminary data.</text>
</comment>
<dbReference type="PANTHER" id="PTHR43155:SF2">
    <property type="entry name" value="CYCLIC DI-GMP PHOSPHODIESTERASE PA4108"/>
    <property type="match status" value="1"/>
</dbReference>
<gene>
    <name evidence="3" type="ORF">SDC9_113698</name>
</gene>
<dbReference type="InterPro" id="IPR006675">
    <property type="entry name" value="HDIG_dom"/>
</dbReference>
<evidence type="ECO:0000259" key="2">
    <source>
        <dbReference type="PROSITE" id="PS51832"/>
    </source>
</evidence>
<dbReference type="NCBIfam" id="TIGR00277">
    <property type="entry name" value="HDIG"/>
    <property type="match status" value="1"/>
</dbReference>
<keyword evidence="1" id="KW-1133">Transmembrane helix</keyword>
<dbReference type="Pfam" id="PF13487">
    <property type="entry name" value="HD_5"/>
    <property type="match status" value="1"/>
</dbReference>
<dbReference type="PROSITE" id="PS51832">
    <property type="entry name" value="HD_GYP"/>
    <property type="match status" value="1"/>
</dbReference>
<organism evidence="3">
    <name type="scientific">bioreactor metagenome</name>
    <dbReference type="NCBI Taxonomy" id="1076179"/>
    <lineage>
        <taxon>unclassified sequences</taxon>
        <taxon>metagenomes</taxon>
        <taxon>ecological metagenomes</taxon>
    </lineage>
</organism>
<feature type="transmembrane region" description="Helical" evidence="1">
    <location>
        <begin position="49"/>
        <end position="69"/>
    </location>
</feature>
<dbReference type="SUPFAM" id="SSF109604">
    <property type="entry name" value="HD-domain/PDEase-like"/>
    <property type="match status" value="1"/>
</dbReference>
<feature type="domain" description="HD-GYP" evidence="2">
    <location>
        <begin position="71"/>
        <end position="266"/>
    </location>
</feature>
<sequence>MVLLFRLEHHLSFYPNILRMFVQLLPSIVCTAPIGYFLAVLLTMDSGRYMALLFLLPLLLARFSFRLFLRSQQQQYEIVRTLTAAIEAKDAYTEGHSQRVGAYATRIADKMGLSARRIQRLKTAAVFHDIGKIGIPDAILLKSGPLNEEEWKQVRAHPEIGVNILRNIDTYEDINEVVLHHHERYDGMGYPSGTVGDALSLDAYILAAADTYDAITSDRPYRRGMSPQRARQVLLEEAGKQFHPLVARTAADMIDAGEMDKPVAAETAFSQP</sequence>
<dbReference type="InterPro" id="IPR003607">
    <property type="entry name" value="HD/PDEase_dom"/>
</dbReference>
<name>A0A645BNH2_9ZZZZ</name>
<accession>A0A645BNH2</accession>
<dbReference type="CDD" id="cd00077">
    <property type="entry name" value="HDc"/>
    <property type="match status" value="1"/>
</dbReference>
<dbReference type="SMART" id="SM00471">
    <property type="entry name" value="HDc"/>
    <property type="match status" value="1"/>
</dbReference>
<reference evidence="3" key="1">
    <citation type="submission" date="2019-08" db="EMBL/GenBank/DDBJ databases">
        <authorList>
            <person name="Kucharzyk K."/>
            <person name="Murdoch R.W."/>
            <person name="Higgins S."/>
            <person name="Loffler F."/>
        </authorList>
    </citation>
    <scope>NUCLEOTIDE SEQUENCE</scope>
</reference>